<proteinExistence type="predicted"/>
<gene>
    <name evidence="1" type="ORF">ERS007739_03782</name>
</gene>
<reference evidence="2" key="1">
    <citation type="submission" date="2015-03" db="EMBL/GenBank/DDBJ databases">
        <authorList>
            <consortium name="Pathogen Informatics"/>
        </authorList>
    </citation>
    <scope>NUCLEOTIDE SEQUENCE [LARGE SCALE GENOMIC DNA]</scope>
    <source>
        <strain evidence="2">N09902308</strain>
    </source>
</reference>
<dbReference type="EMBL" id="CSBK01002072">
    <property type="protein sequence ID" value="COZ46331.1"/>
    <property type="molecule type" value="Genomic_DNA"/>
</dbReference>
<evidence type="ECO:0000313" key="2">
    <source>
        <dbReference type="Proteomes" id="UP000039021"/>
    </source>
</evidence>
<organism evidence="1 2">
    <name type="scientific">Mycobacterium tuberculosis</name>
    <dbReference type="NCBI Taxonomy" id="1773"/>
    <lineage>
        <taxon>Bacteria</taxon>
        <taxon>Bacillati</taxon>
        <taxon>Actinomycetota</taxon>
        <taxon>Actinomycetes</taxon>
        <taxon>Mycobacteriales</taxon>
        <taxon>Mycobacteriaceae</taxon>
        <taxon>Mycobacterium</taxon>
        <taxon>Mycobacterium tuberculosis complex</taxon>
    </lineage>
</organism>
<accession>A0A916PCF4</accession>
<dbReference type="Proteomes" id="UP000039021">
    <property type="component" value="Unassembled WGS sequence"/>
</dbReference>
<comment type="caution">
    <text evidence="1">The sequence shown here is derived from an EMBL/GenBank/DDBJ whole genome shotgun (WGS) entry which is preliminary data.</text>
</comment>
<sequence length="40" mass="4306">MPAVLAPLVRTPYMIAAVIADTSARATTMPISSRLCRRFG</sequence>
<evidence type="ECO:0000313" key="1">
    <source>
        <dbReference type="EMBL" id="COZ46331.1"/>
    </source>
</evidence>
<name>A0A916PCF4_MYCTX</name>
<protein>
    <submittedName>
        <fullName evidence="1">Uncharacterized protein</fullName>
    </submittedName>
</protein>
<dbReference type="AlphaFoldDB" id="A0A916PCF4"/>